<evidence type="ECO:0000313" key="2">
    <source>
        <dbReference type="Proteomes" id="UP000634136"/>
    </source>
</evidence>
<dbReference type="EMBL" id="JAAIUW010000009">
    <property type="protein sequence ID" value="KAF7815357.1"/>
    <property type="molecule type" value="Genomic_DNA"/>
</dbReference>
<organism evidence="1 2">
    <name type="scientific">Senna tora</name>
    <dbReference type="NCBI Taxonomy" id="362788"/>
    <lineage>
        <taxon>Eukaryota</taxon>
        <taxon>Viridiplantae</taxon>
        <taxon>Streptophyta</taxon>
        <taxon>Embryophyta</taxon>
        <taxon>Tracheophyta</taxon>
        <taxon>Spermatophyta</taxon>
        <taxon>Magnoliopsida</taxon>
        <taxon>eudicotyledons</taxon>
        <taxon>Gunneridae</taxon>
        <taxon>Pentapetalae</taxon>
        <taxon>rosids</taxon>
        <taxon>fabids</taxon>
        <taxon>Fabales</taxon>
        <taxon>Fabaceae</taxon>
        <taxon>Caesalpinioideae</taxon>
        <taxon>Cassia clade</taxon>
        <taxon>Senna</taxon>
    </lineage>
</organism>
<protein>
    <submittedName>
        <fullName evidence="1">Uncharacterized protein</fullName>
    </submittedName>
</protein>
<gene>
    <name evidence="1" type="ORF">G2W53_029326</name>
</gene>
<comment type="caution">
    <text evidence="1">The sequence shown here is derived from an EMBL/GenBank/DDBJ whole genome shotgun (WGS) entry which is preliminary data.</text>
</comment>
<dbReference type="AlphaFoldDB" id="A0A834T7G2"/>
<sequence length="45" mass="5111">MDFNPGRVTIGESWALGLHKLHGARAQEGTRWVRAYTYEGEGHRV</sequence>
<keyword evidence="2" id="KW-1185">Reference proteome</keyword>
<dbReference type="Proteomes" id="UP000634136">
    <property type="component" value="Unassembled WGS sequence"/>
</dbReference>
<accession>A0A834T7G2</accession>
<proteinExistence type="predicted"/>
<evidence type="ECO:0000313" key="1">
    <source>
        <dbReference type="EMBL" id="KAF7815357.1"/>
    </source>
</evidence>
<name>A0A834T7G2_9FABA</name>
<reference evidence="1" key="1">
    <citation type="submission" date="2020-09" db="EMBL/GenBank/DDBJ databases">
        <title>Genome-Enabled Discovery of Anthraquinone Biosynthesis in Senna tora.</title>
        <authorList>
            <person name="Kang S.-H."/>
            <person name="Pandey R.P."/>
            <person name="Lee C.-M."/>
            <person name="Sim J.-S."/>
            <person name="Jeong J.-T."/>
            <person name="Choi B.-S."/>
            <person name="Jung M."/>
            <person name="Ginzburg D."/>
            <person name="Zhao K."/>
            <person name="Won S.Y."/>
            <person name="Oh T.-J."/>
            <person name="Yu Y."/>
            <person name="Kim N.-H."/>
            <person name="Lee O.R."/>
            <person name="Lee T.-H."/>
            <person name="Bashyal P."/>
            <person name="Kim T.-S."/>
            <person name="Lee W.-H."/>
            <person name="Kawkins C."/>
            <person name="Kim C.-K."/>
            <person name="Kim J.S."/>
            <person name="Ahn B.O."/>
            <person name="Rhee S.Y."/>
            <person name="Sohng J.K."/>
        </authorList>
    </citation>
    <scope>NUCLEOTIDE SEQUENCE</scope>
    <source>
        <tissue evidence="1">Leaf</tissue>
    </source>
</reference>